<feature type="region of interest" description="Disordered" evidence="1">
    <location>
        <begin position="299"/>
        <end position="495"/>
    </location>
</feature>
<gene>
    <name evidence="4" type="ORF">RV04_GL001234</name>
</gene>
<keyword evidence="2" id="KW-1133">Transmembrane helix</keyword>
<name>A0A1L8TPH1_9ENTE</name>
<feature type="compositionally biased region" description="Basic and acidic residues" evidence="1">
    <location>
        <begin position="303"/>
        <end position="331"/>
    </location>
</feature>
<dbReference type="Pfam" id="PF13930">
    <property type="entry name" value="Endonuclea_NS_2"/>
    <property type="match status" value="1"/>
</dbReference>
<dbReference type="OrthoDB" id="9783680at2"/>
<evidence type="ECO:0000313" key="5">
    <source>
        <dbReference type="Proteomes" id="UP000182077"/>
    </source>
</evidence>
<comment type="caution">
    <text evidence="4">The sequence shown here is derived from an EMBL/GenBank/DDBJ whole genome shotgun (WGS) entry which is preliminary data.</text>
</comment>
<protein>
    <recommendedName>
        <fullName evidence="3">Type VII secretion system protein EssD-like domain-containing protein</fullName>
    </recommendedName>
</protein>
<keyword evidence="5" id="KW-1185">Reference proteome</keyword>
<feature type="transmembrane region" description="Helical" evidence="2">
    <location>
        <begin position="6"/>
        <end position="22"/>
    </location>
</feature>
<feature type="compositionally biased region" description="Low complexity" evidence="1">
    <location>
        <begin position="428"/>
        <end position="456"/>
    </location>
</feature>
<dbReference type="Proteomes" id="UP000182077">
    <property type="component" value="Unassembled WGS sequence"/>
</dbReference>
<proteinExistence type="predicted"/>
<keyword evidence="2" id="KW-0472">Membrane</keyword>
<feature type="domain" description="Type VII secretion system protein EssD-like" evidence="3">
    <location>
        <begin position="141"/>
        <end position="272"/>
    </location>
</feature>
<dbReference type="InterPro" id="IPR044929">
    <property type="entry name" value="DNA/RNA_non-sp_Endonuclease_sf"/>
</dbReference>
<dbReference type="EMBL" id="JXKQ01000003">
    <property type="protein sequence ID" value="OJG46068.1"/>
    <property type="molecule type" value="Genomic_DNA"/>
</dbReference>
<dbReference type="InterPro" id="IPR052828">
    <property type="entry name" value="NELF-A_domain"/>
</dbReference>
<dbReference type="AlphaFoldDB" id="A0A1L8TPH1"/>
<feature type="region of interest" description="Disordered" evidence="1">
    <location>
        <begin position="59"/>
        <end position="102"/>
    </location>
</feature>
<dbReference type="InterPro" id="IPR044927">
    <property type="entry name" value="Endonuclea_NS_2"/>
</dbReference>
<feature type="transmembrane region" description="Helical" evidence="2">
    <location>
        <begin position="34"/>
        <end position="51"/>
    </location>
</feature>
<organism evidence="4 5">
    <name type="scientific">Enterococcus hermanniensis</name>
    <dbReference type="NCBI Taxonomy" id="249189"/>
    <lineage>
        <taxon>Bacteria</taxon>
        <taxon>Bacillati</taxon>
        <taxon>Bacillota</taxon>
        <taxon>Bacilli</taxon>
        <taxon>Lactobacillales</taxon>
        <taxon>Enterococcaceae</taxon>
        <taxon>Enterococcus</taxon>
    </lineage>
</organism>
<feature type="compositionally biased region" description="Basic and acidic residues" evidence="1">
    <location>
        <begin position="79"/>
        <end position="95"/>
    </location>
</feature>
<reference evidence="4 5" key="1">
    <citation type="submission" date="2014-12" db="EMBL/GenBank/DDBJ databases">
        <title>Draft genome sequences of 29 type strains of Enterococci.</title>
        <authorList>
            <person name="Zhong Z."/>
            <person name="Sun Z."/>
            <person name="Liu W."/>
            <person name="Zhang W."/>
            <person name="Zhang H."/>
        </authorList>
    </citation>
    <scope>NUCLEOTIDE SEQUENCE [LARGE SCALE GENOMIC DNA]</scope>
    <source>
        <strain evidence="4 5">DSM 17122</strain>
    </source>
</reference>
<feature type="compositionally biased region" description="Polar residues" evidence="1">
    <location>
        <begin position="61"/>
        <end position="71"/>
    </location>
</feature>
<evidence type="ECO:0000256" key="1">
    <source>
        <dbReference type="SAM" id="MobiDB-lite"/>
    </source>
</evidence>
<dbReference type="PANTHER" id="PTHR13328:SF4">
    <property type="entry name" value="NEGATIVE ELONGATION FACTOR A"/>
    <property type="match status" value="1"/>
</dbReference>
<keyword evidence="2" id="KW-0812">Transmembrane</keyword>
<evidence type="ECO:0000313" key="4">
    <source>
        <dbReference type="EMBL" id="OJG46068.1"/>
    </source>
</evidence>
<dbReference type="PANTHER" id="PTHR13328">
    <property type="entry name" value="NEGATIVE ELONGATION FACTOR A NELF-A"/>
    <property type="match status" value="1"/>
</dbReference>
<evidence type="ECO:0000256" key="2">
    <source>
        <dbReference type="SAM" id="Phobius"/>
    </source>
</evidence>
<accession>A0A1L8TPH1</accession>
<dbReference type="STRING" id="249189.RV04_GL001234"/>
<sequence length="495" mass="54800">MGTLLILVGIFGFIFGVIRFIRSFFKKSPKKPELLIILGAFIVFVVGGILIEPAENKTAETKISSTQPTKIKNNSDSSSSEKKKNNKKKNEEKNTQKQALISFTDRVKQDNNNLANLEYSKNQTIEVNDNKPTFSEDDLSLANKAWEKYGDLDKLNRATSAEAMLNQSLMPTAKRGDISNVKPTGWHNKKIDKGYLYNRSHLIGYALSGENDNWKNLITGTAQLNNPEMLRYEMDIKTYLEKEKNNYVRYSVTPVFRGDELLARGVHMMAQSIGSNTIKFNIYIFNVQEGVTINYADGTSQTSKEKQEAQQKKEDEKKDQEQAAAEAKRQAQEQAAAEAKRQAQEQAAAEAKRQAQEQAAAEAKRQAQEQAAAEAKRQAQEQAAAEAKRQAQEQAAAEAKRQAQEQAAAEAKRQAQEQAAAEAKRQAQEQAAAEAQRQAQEQAAAEAQRQAQEQAATQQNQSGITGYCKDGSPASGDPSARGKANSCYGHGGWVR</sequence>
<evidence type="ECO:0000259" key="3">
    <source>
        <dbReference type="Pfam" id="PF13930"/>
    </source>
</evidence>
<dbReference type="Gene3D" id="3.40.570.10">
    <property type="entry name" value="Extracellular Endonuclease, subunit A"/>
    <property type="match status" value="1"/>
</dbReference>